<dbReference type="Proteomes" id="UP000310685">
    <property type="component" value="Unassembled WGS sequence"/>
</dbReference>
<accession>A0A4T0NWV3</accession>
<dbReference type="Pfam" id="PF05439">
    <property type="entry name" value="JTB"/>
    <property type="match status" value="1"/>
</dbReference>
<feature type="transmembrane region" description="Helical" evidence="1">
    <location>
        <begin position="77"/>
        <end position="97"/>
    </location>
</feature>
<sequence length="138" mass="15282">MAIIATIKAIDGDNDWSCTVRDSCRPCPEDNINDPVCQPFGNRQLLLCYDTRTSSKIDSIPAWHSCGRLPTQERNTFLKFVSLNFAITVTATMIVLIRNRQIANAQYDKLAKTIGLPDAKSPDGPLAAAGRLLKFLRT</sequence>
<proteinExistence type="predicted"/>
<dbReference type="EMBL" id="SPRH01000014">
    <property type="protein sequence ID" value="TIC01975.1"/>
    <property type="molecule type" value="Genomic_DNA"/>
</dbReference>
<dbReference type="EMBL" id="SPRC01000014">
    <property type="protein sequence ID" value="TIB80680.1"/>
    <property type="molecule type" value="Genomic_DNA"/>
</dbReference>
<protein>
    <submittedName>
        <fullName evidence="3">Uncharacterized protein</fullName>
    </submittedName>
</protein>
<evidence type="ECO:0000256" key="1">
    <source>
        <dbReference type="SAM" id="Phobius"/>
    </source>
</evidence>
<reference evidence="4 5" key="1">
    <citation type="submission" date="2019-03" db="EMBL/GenBank/DDBJ databases">
        <title>Sequencing 25 genomes of Wallemia mellicola.</title>
        <authorList>
            <person name="Gostincar C."/>
        </authorList>
    </citation>
    <scope>NUCLEOTIDE SEQUENCE [LARGE SCALE GENOMIC DNA]</scope>
    <source>
        <strain evidence="3 4">EXF-1262</strain>
        <strain evidence="2 5">EXF-6152</strain>
    </source>
</reference>
<dbReference type="GO" id="GO:0016020">
    <property type="term" value="C:membrane"/>
    <property type="evidence" value="ECO:0007669"/>
    <property type="project" value="InterPro"/>
</dbReference>
<organism evidence="3 4">
    <name type="scientific">Wallemia mellicola</name>
    <dbReference type="NCBI Taxonomy" id="1708541"/>
    <lineage>
        <taxon>Eukaryota</taxon>
        <taxon>Fungi</taxon>
        <taxon>Dikarya</taxon>
        <taxon>Basidiomycota</taxon>
        <taxon>Wallemiomycotina</taxon>
        <taxon>Wallemiomycetes</taxon>
        <taxon>Wallemiales</taxon>
        <taxon>Wallemiaceae</taxon>
        <taxon>Wallemia</taxon>
    </lineage>
</organism>
<keyword evidence="1" id="KW-0812">Transmembrane</keyword>
<dbReference type="AlphaFoldDB" id="A0A4T0NWV3"/>
<dbReference type="Proteomes" id="UP000307169">
    <property type="component" value="Unassembled WGS sequence"/>
</dbReference>
<comment type="caution">
    <text evidence="3">The sequence shown here is derived from an EMBL/GenBank/DDBJ whole genome shotgun (WGS) entry which is preliminary data.</text>
</comment>
<name>A0A4T0NWV3_9BASI</name>
<evidence type="ECO:0000313" key="4">
    <source>
        <dbReference type="Proteomes" id="UP000307169"/>
    </source>
</evidence>
<dbReference type="InterPro" id="IPR008657">
    <property type="entry name" value="JTB"/>
</dbReference>
<evidence type="ECO:0000313" key="5">
    <source>
        <dbReference type="Proteomes" id="UP000310685"/>
    </source>
</evidence>
<evidence type="ECO:0000313" key="3">
    <source>
        <dbReference type="EMBL" id="TIC01975.1"/>
    </source>
</evidence>
<keyword evidence="1" id="KW-1133">Transmembrane helix</keyword>
<gene>
    <name evidence="3" type="ORF">E3Q17_01641</name>
    <name evidence="2" type="ORF">E3Q22_01799</name>
</gene>
<evidence type="ECO:0000313" key="2">
    <source>
        <dbReference type="EMBL" id="TIB80680.1"/>
    </source>
</evidence>
<keyword evidence="1" id="KW-0472">Membrane</keyword>